<evidence type="ECO:0000313" key="5">
    <source>
        <dbReference type="Proteomes" id="UP000001996"/>
    </source>
</evidence>
<dbReference type="EMBL" id="CH981525">
    <property type="protein sequence ID" value="EDK43703.1"/>
    <property type="molecule type" value="Genomic_DNA"/>
</dbReference>
<evidence type="ECO:0000256" key="2">
    <source>
        <dbReference type="ARBA" id="ARBA00023054"/>
    </source>
</evidence>
<feature type="coiled-coil region" evidence="3">
    <location>
        <begin position="94"/>
        <end position="121"/>
    </location>
</feature>
<dbReference type="eggNOG" id="ENOG502T0E0">
    <property type="taxonomic scope" value="Eukaryota"/>
</dbReference>
<dbReference type="KEGG" id="lel:PVL30_001853"/>
<dbReference type="HOGENOM" id="CLU_698282_0_0_1"/>
<dbReference type="OrthoDB" id="312015at2759"/>
<dbReference type="STRING" id="379508.A5DWZ5"/>
<name>A5DWZ5_LODEL</name>
<reference evidence="4 5" key="1">
    <citation type="journal article" date="2009" name="Nature">
        <title>Evolution of pathogenicity and sexual reproduction in eight Candida genomes.</title>
        <authorList>
            <person name="Butler G."/>
            <person name="Rasmussen M.D."/>
            <person name="Lin M.F."/>
            <person name="Santos M.A."/>
            <person name="Sakthikumar S."/>
            <person name="Munro C.A."/>
            <person name="Rheinbay E."/>
            <person name="Grabherr M."/>
            <person name="Forche A."/>
            <person name="Reedy J.L."/>
            <person name="Agrafioti I."/>
            <person name="Arnaud M.B."/>
            <person name="Bates S."/>
            <person name="Brown A.J."/>
            <person name="Brunke S."/>
            <person name="Costanzo M.C."/>
            <person name="Fitzpatrick D.A."/>
            <person name="de Groot P.W."/>
            <person name="Harris D."/>
            <person name="Hoyer L.L."/>
            <person name="Hube B."/>
            <person name="Klis F.M."/>
            <person name="Kodira C."/>
            <person name="Lennard N."/>
            <person name="Logue M.E."/>
            <person name="Martin R."/>
            <person name="Neiman A.M."/>
            <person name="Nikolaou E."/>
            <person name="Quail M.A."/>
            <person name="Quinn J."/>
            <person name="Santos M.C."/>
            <person name="Schmitzberger F.F."/>
            <person name="Sherlock G."/>
            <person name="Shah P."/>
            <person name="Silverstein K.A."/>
            <person name="Skrzypek M.S."/>
            <person name="Soll D."/>
            <person name="Staggs R."/>
            <person name="Stansfield I."/>
            <person name="Stumpf M.P."/>
            <person name="Sudbery P.E."/>
            <person name="Srikantha T."/>
            <person name="Zeng Q."/>
            <person name="Berman J."/>
            <person name="Berriman M."/>
            <person name="Heitman J."/>
            <person name="Gow N.A."/>
            <person name="Lorenz M.C."/>
            <person name="Birren B.W."/>
            <person name="Kellis M."/>
            <person name="Cuomo C.A."/>
        </authorList>
    </citation>
    <scope>NUCLEOTIDE SEQUENCE [LARGE SCALE GENOMIC DNA]</scope>
    <source>
        <strain evidence="5">ATCC 11503 / BCRC 21390 / CBS 2605 / JCM 1781 / NBRC 1676 / NRRL YB-4239</strain>
    </source>
</reference>
<protein>
    <recommendedName>
        <fullName evidence="6">Autophagy-related protein 25</fullName>
    </recommendedName>
</protein>
<evidence type="ECO:0000313" key="4">
    <source>
        <dbReference type="EMBL" id="EDK43703.1"/>
    </source>
</evidence>
<dbReference type="AlphaFoldDB" id="A5DWZ5"/>
<comment type="similarity">
    <text evidence="1">Belongs to the ADIP family.</text>
</comment>
<proteinExistence type="inferred from homology"/>
<sequence>MLDMISSTKLDKLRADANWVYKALESRAYIDKPILYPSLNWSDFINEETDPGNATRHLTKKIYENDKLLISTIKELVTTIDTYRYHQKLANESFSAKSKTILELELKVQDLERKLYTVEHRSRDKIIDQNTKIRELSQLQKVNKRQSDQIKDLITVIKDYKVKHRVAIRKKDLEINALKNKIIDKRNMLSSTVEYEIPLTPSLQQNFGVDYGGASSFVNGGAGNSALFRLQEEAAEGVFGKTVSNFFNHNEILSADEDTSNQRKHMVDVENQMFTQSLMLTIESIASENYKLSNFVQCLKEYMESVNREMMGLNNMDNAIDVQITNPSDAINFDRINKVDRTTMLKYFGEINNSEAVERPLMNELYKLYHHIEELIESSSSPRLHQSSNKMIERLKQDYKVMEKNWKDALKTSEQWKRLAKLNSG</sequence>
<dbReference type="VEuPathDB" id="FungiDB:LELG_01882"/>
<dbReference type="Pfam" id="PF11559">
    <property type="entry name" value="ADIP"/>
    <property type="match status" value="1"/>
</dbReference>
<dbReference type="OMA" id="VYKNYHY"/>
<feature type="coiled-coil region" evidence="3">
    <location>
        <begin position="385"/>
        <end position="412"/>
    </location>
</feature>
<evidence type="ECO:0008006" key="6">
    <source>
        <dbReference type="Google" id="ProtNLM"/>
    </source>
</evidence>
<dbReference type="InterPro" id="IPR021622">
    <property type="entry name" value="Afadin/alpha-actinin-bd"/>
</dbReference>
<evidence type="ECO:0000256" key="3">
    <source>
        <dbReference type="SAM" id="Coils"/>
    </source>
</evidence>
<dbReference type="GeneID" id="5234306"/>
<gene>
    <name evidence="4" type="ORF">LELG_01882</name>
</gene>
<accession>A5DWZ5</accession>
<evidence type="ECO:0000256" key="1">
    <source>
        <dbReference type="ARBA" id="ARBA00009291"/>
    </source>
</evidence>
<keyword evidence="5" id="KW-1185">Reference proteome</keyword>
<dbReference type="Proteomes" id="UP000001996">
    <property type="component" value="Unassembled WGS sequence"/>
</dbReference>
<organism evidence="4 5">
    <name type="scientific">Lodderomyces elongisporus (strain ATCC 11503 / CBS 2605 / JCM 1781 / NBRC 1676 / NRRL YB-4239)</name>
    <name type="common">Yeast</name>
    <name type="synonym">Saccharomyces elongisporus</name>
    <dbReference type="NCBI Taxonomy" id="379508"/>
    <lineage>
        <taxon>Eukaryota</taxon>
        <taxon>Fungi</taxon>
        <taxon>Dikarya</taxon>
        <taxon>Ascomycota</taxon>
        <taxon>Saccharomycotina</taxon>
        <taxon>Pichiomycetes</taxon>
        <taxon>Debaryomycetaceae</taxon>
        <taxon>Candida/Lodderomyces clade</taxon>
        <taxon>Lodderomyces</taxon>
    </lineage>
</organism>
<keyword evidence="2 3" id="KW-0175">Coiled coil</keyword>
<dbReference type="InParanoid" id="A5DWZ5"/>